<proteinExistence type="predicted"/>
<keyword evidence="1" id="KW-0472">Membrane</keyword>
<dbReference type="AlphaFoldDB" id="A0A1M7JRW3"/>
<dbReference type="InterPro" id="IPR025699">
    <property type="entry name" value="ABC2_memb-like"/>
</dbReference>
<feature type="transmembrane region" description="Helical" evidence="1">
    <location>
        <begin position="95"/>
        <end position="118"/>
    </location>
</feature>
<feature type="transmembrane region" description="Helical" evidence="1">
    <location>
        <begin position="163"/>
        <end position="181"/>
    </location>
</feature>
<sequence length="235" mass="26513">MTGLVYKEWKQNRWFILSMILCGFAPLLVLLLLRGEIPNADHTALRIGGLIAGFLAAGALQMLVLRGDDRKLWGYWITASADGYKGFLRVKYEMIFGMIVLFLFSLQFVDMGYCAVAADMEKTDAGSINDIAFLLGFMQILFRAIDIPFTYRFGSKKGSFIKLICMVILAILICAVLVLNVDNMDRITEMVRKVFNENNSSLILSVGLVVCLALYYLSYRITCRLYLKGVEQYDG</sequence>
<feature type="transmembrane region" description="Helical" evidence="1">
    <location>
        <begin position="45"/>
        <end position="65"/>
    </location>
</feature>
<evidence type="ECO:0000313" key="2">
    <source>
        <dbReference type="EMBL" id="SHM55782.1"/>
    </source>
</evidence>
<gene>
    <name evidence="2" type="ORF">SAMN04487860_106183</name>
</gene>
<keyword evidence="1" id="KW-0812">Transmembrane</keyword>
<dbReference type="RefSeq" id="WP_072950633.1">
    <property type="nucleotide sequence ID" value="NZ_FRCT01000006.1"/>
</dbReference>
<feature type="transmembrane region" description="Helical" evidence="1">
    <location>
        <begin position="130"/>
        <end position="151"/>
    </location>
</feature>
<accession>A0A1M7JRW3</accession>
<feature type="transmembrane region" description="Helical" evidence="1">
    <location>
        <begin position="201"/>
        <end position="219"/>
    </location>
</feature>
<organism evidence="2 3">
    <name type="scientific">Ruminococcus flavefaciens</name>
    <dbReference type="NCBI Taxonomy" id="1265"/>
    <lineage>
        <taxon>Bacteria</taxon>
        <taxon>Bacillati</taxon>
        <taxon>Bacillota</taxon>
        <taxon>Clostridia</taxon>
        <taxon>Eubacteriales</taxon>
        <taxon>Oscillospiraceae</taxon>
        <taxon>Ruminococcus</taxon>
    </lineage>
</organism>
<dbReference type="OrthoDB" id="1820191at2"/>
<keyword evidence="1" id="KW-1133">Transmembrane helix</keyword>
<evidence type="ECO:0000313" key="3">
    <source>
        <dbReference type="Proteomes" id="UP000184394"/>
    </source>
</evidence>
<reference evidence="2 3" key="1">
    <citation type="submission" date="2016-11" db="EMBL/GenBank/DDBJ databases">
        <authorList>
            <person name="Jaros S."/>
            <person name="Januszkiewicz K."/>
            <person name="Wedrychowicz H."/>
        </authorList>
    </citation>
    <scope>NUCLEOTIDE SEQUENCE [LARGE SCALE GENOMIC DNA]</scope>
    <source>
        <strain evidence="2 3">Y1</strain>
    </source>
</reference>
<dbReference type="Pfam" id="PF13346">
    <property type="entry name" value="ABC2_membrane_5"/>
    <property type="match status" value="1"/>
</dbReference>
<protein>
    <submittedName>
        <fullName evidence="2">ABC-2 family transporter protein</fullName>
    </submittedName>
</protein>
<dbReference type="EMBL" id="FRCT01000006">
    <property type="protein sequence ID" value="SHM55782.1"/>
    <property type="molecule type" value="Genomic_DNA"/>
</dbReference>
<name>A0A1M7JRW3_RUMFL</name>
<dbReference type="Proteomes" id="UP000184394">
    <property type="component" value="Unassembled WGS sequence"/>
</dbReference>
<evidence type="ECO:0000256" key="1">
    <source>
        <dbReference type="SAM" id="Phobius"/>
    </source>
</evidence>
<feature type="transmembrane region" description="Helical" evidence="1">
    <location>
        <begin position="12"/>
        <end position="33"/>
    </location>
</feature>